<dbReference type="GO" id="GO:0016887">
    <property type="term" value="F:ATP hydrolysis activity"/>
    <property type="evidence" value="ECO:0007669"/>
    <property type="project" value="InterPro"/>
</dbReference>
<protein>
    <submittedName>
        <fullName evidence="7">ABC transporter ATP-binding protein</fullName>
    </submittedName>
</protein>
<dbReference type="GO" id="GO:0015807">
    <property type="term" value="P:L-amino acid transport"/>
    <property type="evidence" value="ECO:0007669"/>
    <property type="project" value="TreeGrafter"/>
</dbReference>
<keyword evidence="2" id="KW-0813">Transport</keyword>
<evidence type="ECO:0000313" key="7">
    <source>
        <dbReference type="EMBL" id="TRT54004.1"/>
    </source>
</evidence>
<evidence type="ECO:0000313" key="8">
    <source>
        <dbReference type="Proteomes" id="UP000316443"/>
    </source>
</evidence>
<sequence length="233" mass="25531">MLEINDLSVNYGGIKALQQVSLRVETGEIVTLIGANGAGKTTTLKTISRLLTAKTGRIIYQGQDITHLPPHEIVKRGIAHSPEGRRILARQTVLTNLQLGAYTRSDRLGVKSDIEEQWQLFPRLSERREQLAGTLSGGEQQMLAIARALMSRPKLLLLDEPSLGLAPQIVREIFSIIRKLNESGVTILLVEQNAHLALETANRGYVLAAGRLTIAGQAGDLLKDERVKQAYLG</sequence>
<dbReference type="InterPro" id="IPR030660">
    <property type="entry name" value="ABC_branched_ATPase_LivF/BraG"/>
</dbReference>
<evidence type="ECO:0000256" key="4">
    <source>
        <dbReference type="ARBA" id="ARBA00022840"/>
    </source>
</evidence>
<evidence type="ECO:0000256" key="1">
    <source>
        <dbReference type="ARBA" id="ARBA00005417"/>
    </source>
</evidence>
<dbReference type="GO" id="GO:0015658">
    <property type="term" value="F:branched-chain amino acid transmembrane transporter activity"/>
    <property type="evidence" value="ECO:0007669"/>
    <property type="project" value="InterPro"/>
</dbReference>
<keyword evidence="5" id="KW-0029">Amino-acid transport</keyword>
<evidence type="ECO:0000259" key="6">
    <source>
        <dbReference type="PROSITE" id="PS50893"/>
    </source>
</evidence>
<dbReference type="Pfam" id="PF00005">
    <property type="entry name" value="ABC_tran"/>
    <property type="match status" value="1"/>
</dbReference>
<proteinExistence type="inferred from homology"/>
<comment type="similarity">
    <text evidence="1">Belongs to the ABC transporter superfamily.</text>
</comment>
<organism evidence="7 8">
    <name type="scientific">Microcystis aeruginosa Ma_QC_C_20070703_M131</name>
    <dbReference type="NCBI Taxonomy" id="2486263"/>
    <lineage>
        <taxon>Bacteria</taxon>
        <taxon>Bacillati</taxon>
        <taxon>Cyanobacteriota</taxon>
        <taxon>Cyanophyceae</taxon>
        <taxon>Oscillatoriophycideae</taxon>
        <taxon>Chroococcales</taxon>
        <taxon>Microcystaceae</taxon>
        <taxon>Microcystis</taxon>
    </lineage>
</organism>
<dbReference type="Gene3D" id="3.40.50.300">
    <property type="entry name" value="P-loop containing nucleotide triphosphate hydrolases"/>
    <property type="match status" value="1"/>
</dbReference>
<accession>A0A551XZ69</accession>
<comment type="caution">
    <text evidence="7">The sequence shown here is derived from an EMBL/GenBank/DDBJ whole genome shotgun (WGS) entry which is preliminary data.</text>
</comment>
<name>A0A551XZ69_MICAE</name>
<dbReference type="GO" id="GO:0005524">
    <property type="term" value="F:ATP binding"/>
    <property type="evidence" value="ECO:0007669"/>
    <property type="project" value="UniProtKB-KW"/>
</dbReference>
<feature type="domain" description="ABC transporter" evidence="6">
    <location>
        <begin position="2"/>
        <end position="232"/>
    </location>
</feature>
<dbReference type="Proteomes" id="UP000316443">
    <property type="component" value="Unassembled WGS sequence"/>
</dbReference>
<evidence type="ECO:0000256" key="3">
    <source>
        <dbReference type="ARBA" id="ARBA00022741"/>
    </source>
</evidence>
<reference evidence="7 8" key="1">
    <citation type="submission" date="2019-01" db="EMBL/GenBank/DDBJ databases">
        <title>Coherence of Microcystis species and biogeography revealed through population genomics.</title>
        <authorList>
            <person name="Perez-Carrascal O.M."/>
            <person name="Terrat Y."/>
            <person name="Giani A."/>
            <person name="Fortin N."/>
            <person name="Tromas N."/>
            <person name="Shapiro B.J."/>
        </authorList>
    </citation>
    <scope>NUCLEOTIDE SEQUENCE [LARGE SCALE GENOMIC DNA]</scope>
    <source>
        <strain evidence="7">Ma_QC_C_20070703_M131</strain>
    </source>
</reference>
<dbReference type="SMART" id="SM00382">
    <property type="entry name" value="AAA"/>
    <property type="match status" value="1"/>
</dbReference>
<dbReference type="PANTHER" id="PTHR43820:SF3">
    <property type="entry name" value="BRANCHED-CHAIN AMINO ACID TRANSPORT SYSTEM,ATP-BINDING PROTEIN"/>
    <property type="match status" value="1"/>
</dbReference>
<dbReference type="PROSITE" id="PS00211">
    <property type="entry name" value="ABC_TRANSPORTER_1"/>
    <property type="match status" value="1"/>
</dbReference>
<dbReference type="InterPro" id="IPR027417">
    <property type="entry name" value="P-loop_NTPase"/>
</dbReference>
<dbReference type="SUPFAM" id="SSF52540">
    <property type="entry name" value="P-loop containing nucleoside triphosphate hydrolases"/>
    <property type="match status" value="1"/>
</dbReference>
<dbReference type="EMBL" id="SFCA01000133">
    <property type="protein sequence ID" value="TRT54004.1"/>
    <property type="molecule type" value="Genomic_DNA"/>
</dbReference>
<dbReference type="PROSITE" id="PS50893">
    <property type="entry name" value="ABC_TRANSPORTER_2"/>
    <property type="match status" value="1"/>
</dbReference>
<dbReference type="PANTHER" id="PTHR43820">
    <property type="entry name" value="HIGH-AFFINITY BRANCHED-CHAIN AMINO ACID TRANSPORT ATP-BINDING PROTEIN LIVF"/>
    <property type="match status" value="1"/>
</dbReference>
<keyword evidence="3" id="KW-0547">Nucleotide-binding</keyword>
<keyword evidence="4 7" id="KW-0067">ATP-binding</keyword>
<dbReference type="InterPro" id="IPR003593">
    <property type="entry name" value="AAA+_ATPase"/>
</dbReference>
<dbReference type="PIRSF" id="PIRSF039137">
    <property type="entry name" value="ABC_branched_ATPase"/>
    <property type="match status" value="1"/>
</dbReference>
<dbReference type="InterPro" id="IPR003439">
    <property type="entry name" value="ABC_transporter-like_ATP-bd"/>
</dbReference>
<dbReference type="AlphaFoldDB" id="A0A551XZ69"/>
<dbReference type="CDD" id="cd03224">
    <property type="entry name" value="ABC_TM1139_LivF_branched"/>
    <property type="match status" value="1"/>
</dbReference>
<evidence type="ECO:0000256" key="2">
    <source>
        <dbReference type="ARBA" id="ARBA00022448"/>
    </source>
</evidence>
<dbReference type="InterPro" id="IPR052156">
    <property type="entry name" value="BCAA_Transport_ATP-bd_LivF"/>
</dbReference>
<dbReference type="InterPro" id="IPR017871">
    <property type="entry name" value="ABC_transporter-like_CS"/>
</dbReference>
<evidence type="ECO:0000256" key="5">
    <source>
        <dbReference type="ARBA" id="ARBA00022970"/>
    </source>
</evidence>
<gene>
    <name evidence="7" type="ORF">EWV85_12745</name>
</gene>